<sequence>MPLPWHRDLWHHWWTLYEPRQMPHALLISGLPGIGKRTLARGLARWLLCQAPTAEGACGQCHSCHMVEAGFHPDWHWLIPESEGKAIRIDQVRALNEVAQQSAQQGGFKVMLVAPAEAMNAYAANALLKTLEEPPQDTLFLLVSDQPSDVLPTIRSRCQQWRLGVPTGAEPVQWLARHLGNEDEARLWLKRTGGRPLTAWKWSQSGTSSHLQQLFEALEAVAFGAEPTEQATRLTDIGLLELLNHVQDWLADALRMAVAGPMSVRDDERRPLYQQWLTLAGPRQLLMLEQQCRQWRQQLVRNPNAQLLTEQILLAFSQVLRGTDAHA</sequence>
<evidence type="ECO:0000256" key="2">
    <source>
        <dbReference type="ARBA" id="ARBA00022932"/>
    </source>
</evidence>
<dbReference type="InterPro" id="IPR050238">
    <property type="entry name" value="DNA_Rep/Repair_Clamp_Loader"/>
</dbReference>
<dbReference type="Proteomes" id="UP000094291">
    <property type="component" value="Unassembled WGS sequence"/>
</dbReference>
<evidence type="ECO:0000256" key="1">
    <source>
        <dbReference type="ARBA" id="ARBA00012417"/>
    </source>
</evidence>
<protein>
    <recommendedName>
        <fullName evidence="1">DNA-directed DNA polymerase</fullName>
        <ecNumber evidence="1">2.7.7.7</ecNumber>
    </recommendedName>
</protein>
<dbReference type="InterPro" id="IPR004622">
    <property type="entry name" value="DNA_pol_HolB"/>
</dbReference>
<dbReference type="Gene3D" id="3.40.50.300">
    <property type="entry name" value="P-loop containing nucleotide triphosphate hydrolases"/>
    <property type="match status" value="1"/>
</dbReference>
<dbReference type="NCBIfam" id="NF004310">
    <property type="entry name" value="PRK05707.1"/>
    <property type="match status" value="1"/>
</dbReference>
<keyword evidence="2" id="KW-0808">Transferase</keyword>
<dbReference type="PANTHER" id="PTHR11669:SF8">
    <property type="entry name" value="DNA POLYMERASE III SUBUNIT DELTA"/>
    <property type="match status" value="1"/>
</dbReference>
<dbReference type="GO" id="GO:0006261">
    <property type="term" value="P:DNA-templated DNA replication"/>
    <property type="evidence" value="ECO:0007669"/>
    <property type="project" value="TreeGrafter"/>
</dbReference>
<evidence type="ECO:0000313" key="5">
    <source>
        <dbReference type="Proteomes" id="UP000094291"/>
    </source>
</evidence>
<gene>
    <name evidence="4" type="ORF">BFW38_04980</name>
</gene>
<keyword evidence="2" id="KW-0548">Nucleotidyltransferase</keyword>
<keyword evidence="5" id="KW-1185">Reference proteome</keyword>
<proteinExistence type="predicted"/>
<dbReference type="NCBIfam" id="TIGR00678">
    <property type="entry name" value="holB"/>
    <property type="match status" value="1"/>
</dbReference>
<reference evidence="4 5" key="1">
    <citation type="submission" date="2016-08" db="EMBL/GenBank/DDBJ databases">
        <authorList>
            <person name="Seilhamer J.J."/>
        </authorList>
    </citation>
    <scope>NUCLEOTIDE SEQUENCE [LARGE SCALE GENOMIC DNA]</scope>
    <source>
        <strain evidence="4 5">PH27A</strain>
    </source>
</reference>
<organism evidence="4 5">
    <name type="scientific">Terasakiispira papahanaumokuakeensis</name>
    <dbReference type="NCBI Taxonomy" id="197479"/>
    <lineage>
        <taxon>Bacteria</taxon>
        <taxon>Pseudomonadati</taxon>
        <taxon>Pseudomonadota</taxon>
        <taxon>Gammaproteobacteria</taxon>
        <taxon>Oceanospirillales</taxon>
        <taxon>Terasakiispira</taxon>
    </lineage>
</organism>
<name>A0A1E2VDX3_9GAMM</name>
<evidence type="ECO:0000256" key="3">
    <source>
        <dbReference type="ARBA" id="ARBA00049244"/>
    </source>
</evidence>
<evidence type="ECO:0000313" key="4">
    <source>
        <dbReference type="EMBL" id="ODC05199.1"/>
    </source>
</evidence>
<dbReference type="InterPro" id="IPR027417">
    <property type="entry name" value="P-loop_NTPase"/>
</dbReference>
<dbReference type="Pfam" id="PF13177">
    <property type="entry name" value="DNA_pol3_delta2"/>
    <property type="match status" value="1"/>
</dbReference>
<dbReference type="PANTHER" id="PTHR11669">
    <property type="entry name" value="REPLICATION FACTOR C / DNA POLYMERASE III GAMMA-TAU SUBUNIT"/>
    <property type="match status" value="1"/>
</dbReference>
<dbReference type="EC" id="2.7.7.7" evidence="1"/>
<dbReference type="GO" id="GO:0008408">
    <property type="term" value="F:3'-5' exonuclease activity"/>
    <property type="evidence" value="ECO:0007669"/>
    <property type="project" value="InterPro"/>
</dbReference>
<dbReference type="GO" id="GO:0003887">
    <property type="term" value="F:DNA-directed DNA polymerase activity"/>
    <property type="evidence" value="ECO:0007669"/>
    <property type="project" value="UniProtKB-KW"/>
</dbReference>
<comment type="caution">
    <text evidence="4">The sequence shown here is derived from an EMBL/GenBank/DDBJ whole genome shotgun (WGS) entry which is preliminary data.</text>
</comment>
<accession>A0A1E2VDX3</accession>
<comment type="catalytic activity">
    <reaction evidence="3">
        <text>DNA(n) + a 2'-deoxyribonucleoside 5'-triphosphate = DNA(n+1) + diphosphate</text>
        <dbReference type="Rhea" id="RHEA:22508"/>
        <dbReference type="Rhea" id="RHEA-COMP:17339"/>
        <dbReference type="Rhea" id="RHEA-COMP:17340"/>
        <dbReference type="ChEBI" id="CHEBI:33019"/>
        <dbReference type="ChEBI" id="CHEBI:61560"/>
        <dbReference type="ChEBI" id="CHEBI:173112"/>
        <dbReference type="EC" id="2.7.7.7"/>
    </reaction>
</comment>
<keyword evidence="2" id="KW-0239">DNA-directed DNA polymerase</keyword>
<dbReference type="AlphaFoldDB" id="A0A1E2VDX3"/>
<dbReference type="SUPFAM" id="SSF52540">
    <property type="entry name" value="P-loop containing nucleoside triphosphate hydrolases"/>
    <property type="match status" value="1"/>
</dbReference>
<dbReference type="EMBL" id="MDTQ01000001">
    <property type="protein sequence ID" value="ODC05199.1"/>
    <property type="molecule type" value="Genomic_DNA"/>
</dbReference>
<dbReference type="STRING" id="197479.BFW38_04980"/>
<dbReference type="GO" id="GO:0009360">
    <property type="term" value="C:DNA polymerase III complex"/>
    <property type="evidence" value="ECO:0007669"/>
    <property type="project" value="TreeGrafter"/>
</dbReference>